<organism evidence="1 2">
    <name type="scientific">Thelephora ganbajun</name>
    <name type="common">Ganba fungus</name>
    <dbReference type="NCBI Taxonomy" id="370292"/>
    <lineage>
        <taxon>Eukaryota</taxon>
        <taxon>Fungi</taxon>
        <taxon>Dikarya</taxon>
        <taxon>Basidiomycota</taxon>
        <taxon>Agaricomycotina</taxon>
        <taxon>Agaricomycetes</taxon>
        <taxon>Thelephorales</taxon>
        <taxon>Thelephoraceae</taxon>
        <taxon>Thelephora</taxon>
    </lineage>
</organism>
<protein>
    <submittedName>
        <fullName evidence="1">DUF1741-domain-containing protein</fullName>
    </submittedName>
</protein>
<evidence type="ECO:0000313" key="1">
    <source>
        <dbReference type="EMBL" id="KAF9654211.1"/>
    </source>
</evidence>
<comment type="caution">
    <text evidence="1">The sequence shown here is derived from an EMBL/GenBank/DDBJ whole genome shotgun (WGS) entry which is preliminary data.</text>
</comment>
<dbReference type="Proteomes" id="UP000886501">
    <property type="component" value="Unassembled WGS sequence"/>
</dbReference>
<reference evidence="1" key="1">
    <citation type="submission" date="2019-10" db="EMBL/GenBank/DDBJ databases">
        <authorList>
            <consortium name="DOE Joint Genome Institute"/>
            <person name="Kuo A."/>
            <person name="Miyauchi S."/>
            <person name="Kiss E."/>
            <person name="Drula E."/>
            <person name="Kohler A."/>
            <person name="Sanchez-Garcia M."/>
            <person name="Andreopoulos B."/>
            <person name="Barry K.W."/>
            <person name="Bonito G."/>
            <person name="Buee M."/>
            <person name="Carver A."/>
            <person name="Chen C."/>
            <person name="Cichocki N."/>
            <person name="Clum A."/>
            <person name="Culley D."/>
            <person name="Crous P.W."/>
            <person name="Fauchery L."/>
            <person name="Girlanda M."/>
            <person name="Hayes R."/>
            <person name="Keri Z."/>
            <person name="Labutti K."/>
            <person name="Lipzen A."/>
            <person name="Lombard V."/>
            <person name="Magnuson J."/>
            <person name="Maillard F."/>
            <person name="Morin E."/>
            <person name="Murat C."/>
            <person name="Nolan M."/>
            <person name="Ohm R."/>
            <person name="Pangilinan J."/>
            <person name="Pereira M."/>
            <person name="Perotto S."/>
            <person name="Peter M."/>
            <person name="Riley R."/>
            <person name="Sitrit Y."/>
            <person name="Stielow B."/>
            <person name="Szollosi G."/>
            <person name="Zifcakova L."/>
            <person name="Stursova M."/>
            <person name="Spatafora J.W."/>
            <person name="Tedersoo L."/>
            <person name="Vaario L.-M."/>
            <person name="Yamada A."/>
            <person name="Yan M."/>
            <person name="Wang P."/>
            <person name="Xu J."/>
            <person name="Bruns T."/>
            <person name="Baldrian P."/>
            <person name="Vilgalys R."/>
            <person name="Henrissat B."/>
            <person name="Grigoriev I.V."/>
            <person name="Hibbett D."/>
            <person name="Nagy L.G."/>
            <person name="Martin F.M."/>
        </authorList>
    </citation>
    <scope>NUCLEOTIDE SEQUENCE</scope>
    <source>
        <strain evidence="1">P2</strain>
    </source>
</reference>
<accession>A0ACB6ZYN4</accession>
<dbReference type="EMBL" id="MU117961">
    <property type="protein sequence ID" value="KAF9654211.1"/>
    <property type="molecule type" value="Genomic_DNA"/>
</dbReference>
<sequence>MADWPQPAVKFTPKYVTLWSRVFLGLAPGGTIPVEVITDAFWTNLLSLDVDYGYLYSILNNLSRDECVGRGKAVLHLILEKCLTCARILEPDDPRKIRALETFSAASRCILAKNLEGWEVMTVFAGEVGQSDRFFMELISTIAGCICDGTSIPELKHSALQLALVLVSGLAQLSPGAYFLRMDLFPAIVDVILRTDTQKYTFEAVLLLALLANFHKSDAPHQNPYVAQIKQTQSWDLLQGIAWAANFSVEAVVKEYQALSDDTPPSSKIALGSIVTMFKSERVFTDPPKDLFVKQPIEAVAVLLPVFEFLDNNLTFAEVLVKPFTQENDSRDRVLVLSLVTASSYILTHATSSASPRAVAYAHLSLNILLKLVQNPKISSAFCQPWTRPIRLCRQRIPPLPMVTGSRPPMCAVLDSSVLWLRHNLRKKLEVNCYLACVRTCHQVISFLQKHGIRLEYHWTEFWRAVLGLLELLTKKIDELQSAAGIRLLIKETLSLLDLSITTAQAFLPSAKALHEFVYELTRSSSILKSQDSLLKKLDVTGAARERGSTISGRTTSDSLTTLVNVVDFYEAKIGHTRSANQALRIVAQEIDRDGLQGVDEGRDLEIRSFRAPMGEVTGLLRYVYADCMSLMP</sequence>
<gene>
    <name evidence="1" type="ORF">BDM02DRAFT_3264765</name>
</gene>
<reference evidence="1" key="2">
    <citation type="journal article" date="2020" name="Nat. Commun.">
        <title>Large-scale genome sequencing of mycorrhizal fungi provides insights into the early evolution of symbiotic traits.</title>
        <authorList>
            <person name="Miyauchi S."/>
            <person name="Kiss E."/>
            <person name="Kuo A."/>
            <person name="Drula E."/>
            <person name="Kohler A."/>
            <person name="Sanchez-Garcia M."/>
            <person name="Morin E."/>
            <person name="Andreopoulos B."/>
            <person name="Barry K.W."/>
            <person name="Bonito G."/>
            <person name="Buee M."/>
            <person name="Carver A."/>
            <person name="Chen C."/>
            <person name="Cichocki N."/>
            <person name="Clum A."/>
            <person name="Culley D."/>
            <person name="Crous P.W."/>
            <person name="Fauchery L."/>
            <person name="Girlanda M."/>
            <person name="Hayes R.D."/>
            <person name="Keri Z."/>
            <person name="LaButti K."/>
            <person name="Lipzen A."/>
            <person name="Lombard V."/>
            <person name="Magnuson J."/>
            <person name="Maillard F."/>
            <person name="Murat C."/>
            <person name="Nolan M."/>
            <person name="Ohm R.A."/>
            <person name="Pangilinan J."/>
            <person name="Pereira M.F."/>
            <person name="Perotto S."/>
            <person name="Peter M."/>
            <person name="Pfister S."/>
            <person name="Riley R."/>
            <person name="Sitrit Y."/>
            <person name="Stielow J.B."/>
            <person name="Szollosi G."/>
            <person name="Zifcakova L."/>
            <person name="Stursova M."/>
            <person name="Spatafora J.W."/>
            <person name="Tedersoo L."/>
            <person name="Vaario L.M."/>
            <person name="Yamada A."/>
            <person name="Yan M."/>
            <person name="Wang P."/>
            <person name="Xu J."/>
            <person name="Bruns T."/>
            <person name="Baldrian P."/>
            <person name="Vilgalys R."/>
            <person name="Dunand C."/>
            <person name="Henrissat B."/>
            <person name="Grigoriev I.V."/>
            <person name="Hibbett D."/>
            <person name="Nagy L.G."/>
            <person name="Martin F.M."/>
        </authorList>
    </citation>
    <scope>NUCLEOTIDE SEQUENCE</scope>
    <source>
        <strain evidence="1">P2</strain>
    </source>
</reference>
<evidence type="ECO:0000313" key="2">
    <source>
        <dbReference type="Proteomes" id="UP000886501"/>
    </source>
</evidence>
<name>A0ACB6ZYN4_THEGA</name>
<proteinExistence type="predicted"/>
<keyword evidence="2" id="KW-1185">Reference proteome</keyword>